<keyword evidence="4 8" id="KW-0812">Transmembrane</keyword>
<dbReference type="GO" id="GO:0016758">
    <property type="term" value="F:hexosyltransferase activity"/>
    <property type="evidence" value="ECO:0007669"/>
    <property type="project" value="InterPro"/>
</dbReference>
<keyword evidence="3" id="KW-0808">Transferase</keyword>
<feature type="transmembrane region" description="Helical" evidence="8">
    <location>
        <begin position="73"/>
        <end position="92"/>
    </location>
</feature>
<sequence>MPNPAAPTRRVPAWQWVAMAGIVLAGAAIPVVRYLIFWPKDQWQVDVEVYRQAGESILLGRPIYEAMTEAPQLLPFTYPPFAALLAIPLALLPFGVVGWLWTAAQIAATTAIVWYAGYRLIHARPSDGRPGLARPIVLGLLAAPMFWLHPVGDGIRFGQVNAFMVLACLMDLRRPRPRLLRALPPGALVGFAMAIKLTPGVFVIHYVLSRRWREAFTAVGAAALAWLTAFLILPEASWAFWGGALQDPARLGPNMGTSNQSLRGVLMRIGPDGALGTGIWLVCVLAVGAYGFRIAQRAHRAGDSITEVAAVGLMACLLSPVAWIHHFHWMVVVILAVLGAAPWRDRRRLVAAGVLLVWFTCRLPWWGISWLGHGWSPDFVGRLLQNADLIGGLLALWLLHWSLARDLDEAANRERGQV</sequence>
<dbReference type="Proteomes" id="UP000035763">
    <property type="component" value="Unassembled WGS sequence"/>
</dbReference>
<keyword evidence="10" id="KW-1185">Reference proteome</keyword>
<feature type="transmembrane region" description="Helical" evidence="8">
    <location>
        <begin position="13"/>
        <end position="36"/>
    </location>
</feature>
<comment type="caution">
    <text evidence="9">The sequence shown here is derived from an EMBL/GenBank/DDBJ whole genome shotgun (WGS) entry which is preliminary data.</text>
</comment>
<organism evidence="9 10">
    <name type="scientific">Nostocoides australiense Ben110</name>
    <dbReference type="NCBI Taxonomy" id="1193182"/>
    <lineage>
        <taxon>Bacteria</taxon>
        <taxon>Bacillati</taxon>
        <taxon>Actinomycetota</taxon>
        <taxon>Actinomycetes</taxon>
        <taxon>Micrococcales</taxon>
        <taxon>Intrasporangiaceae</taxon>
        <taxon>Nostocoides</taxon>
    </lineage>
</organism>
<comment type="similarity">
    <text evidence="7">Belongs to the glycosyltransferase 87 family.</text>
</comment>
<feature type="transmembrane region" description="Helical" evidence="8">
    <location>
        <begin position="350"/>
        <end position="371"/>
    </location>
</feature>
<keyword evidence="2" id="KW-1003">Cell membrane</keyword>
<feature type="transmembrane region" description="Helical" evidence="8">
    <location>
        <begin position="304"/>
        <end position="321"/>
    </location>
</feature>
<accession>W6JTQ5</accession>
<feature type="transmembrane region" description="Helical" evidence="8">
    <location>
        <begin position="383"/>
        <end position="403"/>
    </location>
</feature>
<feature type="transmembrane region" description="Helical" evidence="8">
    <location>
        <begin position="327"/>
        <end position="343"/>
    </location>
</feature>
<evidence type="ECO:0000256" key="6">
    <source>
        <dbReference type="ARBA" id="ARBA00023136"/>
    </source>
</evidence>
<evidence type="ECO:0000256" key="5">
    <source>
        <dbReference type="ARBA" id="ARBA00022989"/>
    </source>
</evidence>
<evidence type="ECO:0000256" key="7">
    <source>
        <dbReference type="ARBA" id="ARBA00024033"/>
    </source>
</evidence>
<dbReference type="InterPro" id="IPR018584">
    <property type="entry name" value="GT87"/>
</dbReference>
<proteinExistence type="inferred from homology"/>
<dbReference type="AlphaFoldDB" id="W6JTQ5"/>
<feature type="transmembrane region" description="Helical" evidence="8">
    <location>
        <begin position="215"/>
        <end position="233"/>
    </location>
</feature>
<evidence type="ECO:0000256" key="4">
    <source>
        <dbReference type="ARBA" id="ARBA00022692"/>
    </source>
</evidence>
<reference evidence="9 10" key="1">
    <citation type="journal article" date="2013" name="ISME J.">
        <title>A metabolic model for members of the genus Tetrasphaera involved in enhanced biological phosphorus removal.</title>
        <authorList>
            <person name="Kristiansen R."/>
            <person name="Nguyen H.T.T."/>
            <person name="Saunders A.M."/>
            <person name="Nielsen J.L."/>
            <person name="Wimmer R."/>
            <person name="Le V.Q."/>
            <person name="McIlroy S.J."/>
            <person name="Petrovski S."/>
            <person name="Seviour R.J."/>
            <person name="Calteau A."/>
            <person name="Nielsen K.L."/>
            <person name="Nielsen P.H."/>
        </authorList>
    </citation>
    <scope>NUCLEOTIDE SEQUENCE [LARGE SCALE GENOMIC DNA]</scope>
    <source>
        <strain evidence="9 10">Ben110</strain>
    </source>
</reference>
<name>W6JTQ5_9MICO</name>
<evidence type="ECO:0000313" key="10">
    <source>
        <dbReference type="Proteomes" id="UP000035763"/>
    </source>
</evidence>
<dbReference type="RefSeq" id="WP_235435459.1">
    <property type="nucleotide sequence ID" value="NZ_HG764815.1"/>
</dbReference>
<protein>
    <submittedName>
        <fullName evidence="9">Putative membrane protein</fullName>
    </submittedName>
</protein>
<evidence type="ECO:0000313" key="9">
    <source>
        <dbReference type="EMBL" id="CCH72713.1"/>
    </source>
</evidence>
<gene>
    <name evidence="9" type="ORF">BN11_1920005</name>
</gene>
<evidence type="ECO:0000256" key="1">
    <source>
        <dbReference type="ARBA" id="ARBA00004651"/>
    </source>
</evidence>
<dbReference type="GO" id="GO:0005886">
    <property type="term" value="C:plasma membrane"/>
    <property type="evidence" value="ECO:0007669"/>
    <property type="project" value="UniProtKB-SubCell"/>
</dbReference>
<feature type="transmembrane region" description="Helical" evidence="8">
    <location>
        <begin position="98"/>
        <end position="120"/>
    </location>
</feature>
<feature type="transmembrane region" description="Helical" evidence="8">
    <location>
        <begin position="187"/>
        <end position="208"/>
    </location>
</feature>
<dbReference type="Pfam" id="PF09594">
    <property type="entry name" value="GT87"/>
    <property type="match status" value="1"/>
</dbReference>
<evidence type="ECO:0000256" key="2">
    <source>
        <dbReference type="ARBA" id="ARBA00022475"/>
    </source>
</evidence>
<evidence type="ECO:0000256" key="8">
    <source>
        <dbReference type="SAM" id="Phobius"/>
    </source>
</evidence>
<keyword evidence="6 8" id="KW-0472">Membrane</keyword>
<dbReference type="EMBL" id="CAJA01000104">
    <property type="protein sequence ID" value="CCH72713.1"/>
    <property type="molecule type" value="Genomic_DNA"/>
</dbReference>
<feature type="transmembrane region" description="Helical" evidence="8">
    <location>
        <begin position="132"/>
        <end position="149"/>
    </location>
</feature>
<dbReference type="STRING" id="1193182.BN11_1920005"/>
<comment type="subcellular location">
    <subcellularLocation>
        <location evidence="1">Cell membrane</location>
        <topology evidence="1">Multi-pass membrane protein</topology>
    </subcellularLocation>
</comment>
<feature type="transmembrane region" description="Helical" evidence="8">
    <location>
        <begin position="273"/>
        <end position="292"/>
    </location>
</feature>
<evidence type="ECO:0000256" key="3">
    <source>
        <dbReference type="ARBA" id="ARBA00022679"/>
    </source>
</evidence>
<keyword evidence="5 8" id="KW-1133">Transmembrane helix</keyword>